<dbReference type="Proteomes" id="UP000245754">
    <property type="component" value="Unassembled WGS sequence"/>
</dbReference>
<evidence type="ECO:0000256" key="1">
    <source>
        <dbReference type="ARBA" id="ARBA00007047"/>
    </source>
</evidence>
<dbReference type="NCBIfam" id="TIGR02428">
    <property type="entry name" value="pcaJ_scoB_fam"/>
    <property type="match status" value="1"/>
</dbReference>
<keyword evidence="2 3" id="KW-0808">Transferase</keyword>
<dbReference type="Gene3D" id="3.40.1080.10">
    <property type="entry name" value="Glutaconate Coenzyme A-transferase"/>
    <property type="match status" value="1"/>
</dbReference>
<accession>A0A316EHT6</accession>
<evidence type="ECO:0000313" key="3">
    <source>
        <dbReference type="EMBL" id="PWK31601.1"/>
    </source>
</evidence>
<protein>
    <submittedName>
        <fullName evidence="3">3-oxoadipate CoA-transferase beta subunit</fullName>
    </submittedName>
</protein>
<dbReference type="GO" id="GO:0008410">
    <property type="term" value="F:CoA-transferase activity"/>
    <property type="evidence" value="ECO:0007669"/>
    <property type="project" value="InterPro"/>
</dbReference>
<evidence type="ECO:0000313" key="4">
    <source>
        <dbReference type="Proteomes" id="UP000245754"/>
    </source>
</evidence>
<dbReference type="InterPro" id="IPR004164">
    <property type="entry name" value="CoA_transf_AS"/>
</dbReference>
<dbReference type="SMART" id="SM00882">
    <property type="entry name" value="CoA_trans"/>
    <property type="match status" value="1"/>
</dbReference>
<dbReference type="PANTHER" id="PTHR13707:SF60">
    <property type="entry name" value="ACETATE COA-TRANSFERASE SUBUNIT ALPHA"/>
    <property type="match status" value="1"/>
</dbReference>
<dbReference type="EMBL" id="QGGT01000009">
    <property type="protein sequence ID" value="PWK31601.1"/>
    <property type="molecule type" value="Genomic_DNA"/>
</dbReference>
<dbReference type="RefSeq" id="WP_109585419.1">
    <property type="nucleotide sequence ID" value="NZ_QGGT01000009.1"/>
</dbReference>
<comment type="similarity">
    <text evidence="1">Belongs to the 3-oxoacid CoA-transferase subunit B family.</text>
</comment>
<dbReference type="SUPFAM" id="SSF100950">
    <property type="entry name" value="NagB/RpiA/CoA transferase-like"/>
    <property type="match status" value="1"/>
</dbReference>
<evidence type="ECO:0000256" key="2">
    <source>
        <dbReference type="ARBA" id="ARBA00022679"/>
    </source>
</evidence>
<gene>
    <name evidence="3" type="ORF">C7419_10958</name>
</gene>
<comment type="caution">
    <text evidence="3">The sequence shown here is derived from an EMBL/GenBank/DDBJ whole genome shotgun (WGS) entry which is preliminary data.</text>
</comment>
<dbReference type="InterPro" id="IPR004165">
    <property type="entry name" value="CoA_trans_fam_I"/>
</dbReference>
<sequence length="226" mass="23908">MSAIIEPSRKLSRDAVAQRVADDIAPGSYVNIGLGMPTLVARYLDPKKEIVLHSENGILGIGDLTPGDEGDEDLINASKARVQLILGSSICDQSLSFAMMRGGHLDATILGAFQVASNGDIASWATDDTEGVPGIGGAMDLVAGARKVIVVMEHTTREGKPRLLERCTFPLTGKGSVDVVYTDLAMIAVDPDKGFVVQAMVEGMTPEALQAVTEARLTFADTLIRL</sequence>
<organism evidence="3 4">
    <name type="scientific">Cupriavidus plantarum</name>
    <dbReference type="NCBI Taxonomy" id="942865"/>
    <lineage>
        <taxon>Bacteria</taxon>
        <taxon>Pseudomonadati</taxon>
        <taxon>Pseudomonadota</taxon>
        <taxon>Betaproteobacteria</taxon>
        <taxon>Burkholderiales</taxon>
        <taxon>Burkholderiaceae</taxon>
        <taxon>Cupriavidus</taxon>
    </lineage>
</organism>
<keyword evidence="4" id="KW-1185">Reference proteome</keyword>
<dbReference type="PROSITE" id="PS01274">
    <property type="entry name" value="COA_TRANSF_2"/>
    <property type="match status" value="1"/>
</dbReference>
<proteinExistence type="inferred from homology"/>
<dbReference type="Pfam" id="PF01144">
    <property type="entry name" value="CoA_trans"/>
    <property type="match status" value="1"/>
</dbReference>
<dbReference type="InterPro" id="IPR012791">
    <property type="entry name" value="3-oxoacid_CoA-transf_B"/>
</dbReference>
<reference evidence="3 4" key="1">
    <citation type="submission" date="2018-05" db="EMBL/GenBank/DDBJ databases">
        <title>Genomic Encyclopedia of Type Strains, Phase IV (KMG-V): Genome sequencing to study the core and pangenomes of soil and plant-associated prokaryotes.</title>
        <authorList>
            <person name="Whitman W."/>
        </authorList>
    </citation>
    <scope>NUCLEOTIDE SEQUENCE [LARGE SCALE GENOMIC DNA]</scope>
    <source>
        <strain evidence="3 4">SLV-132</strain>
    </source>
</reference>
<dbReference type="AlphaFoldDB" id="A0A316EHT6"/>
<name>A0A316EHT6_9BURK</name>
<dbReference type="InterPro" id="IPR037171">
    <property type="entry name" value="NagB/RpiA_transferase-like"/>
</dbReference>
<dbReference type="PANTHER" id="PTHR13707">
    <property type="entry name" value="KETOACID-COENZYME A TRANSFERASE"/>
    <property type="match status" value="1"/>
</dbReference>